<sequence length="255" mass="28298">MPDRDVPPPAPRRTRAGEVVVGPTVRARYVPAALIGLPLVAVLLSTFAGAGIQQWRSSRLRAGHDGMLEQLLAPAWAQLLLGAVLLWGLLALWALIPLVLTHRVVLLDERAGTLALRRGLRIADRAPLSQVRYATGDSERGGVALIGLEKGGARGEGEALRQWVVPESGWDDAAFDGLRTLQTAAGLRPAPPRAVLVRESRRIHRERNHRELAARLGMPWREEYVRDEAAFRDEFDRIRRMLGGKEQRRDEDPRP</sequence>
<dbReference type="AlphaFoldDB" id="A0A220UGT0"/>
<name>A0A220UGT0_9MICO</name>
<dbReference type="OrthoDB" id="4792779at2"/>
<dbReference type="EMBL" id="CP022316">
    <property type="protein sequence ID" value="ASK67200.1"/>
    <property type="molecule type" value="Genomic_DNA"/>
</dbReference>
<reference evidence="3" key="1">
    <citation type="submission" date="2017-07" db="EMBL/GenBank/DDBJ databases">
        <title>Brachybacterium sp. VR2415.</title>
        <authorList>
            <person name="Tak E.J."/>
            <person name="Bae J.-W."/>
        </authorList>
    </citation>
    <scope>NUCLEOTIDE SEQUENCE [LARGE SCALE GENOMIC DNA]</scope>
    <source>
        <strain evidence="3">VR2415</strain>
    </source>
</reference>
<accession>A0A220UGT0</accession>
<evidence type="ECO:0000313" key="2">
    <source>
        <dbReference type="EMBL" id="ASK67200.1"/>
    </source>
</evidence>
<feature type="transmembrane region" description="Helical" evidence="1">
    <location>
        <begin position="71"/>
        <end position="96"/>
    </location>
</feature>
<dbReference type="Proteomes" id="UP000198398">
    <property type="component" value="Chromosome"/>
</dbReference>
<dbReference type="KEGG" id="brv:CFK39_12345"/>
<evidence type="ECO:0000256" key="1">
    <source>
        <dbReference type="SAM" id="Phobius"/>
    </source>
</evidence>
<organism evidence="2 3">
    <name type="scientific">Brachybacterium avium</name>
    <dbReference type="NCBI Taxonomy" id="2017485"/>
    <lineage>
        <taxon>Bacteria</taxon>
        <taxon>Bacillati</taxon>
        <taxon>Actinomycetota</taxon>
        <taxon>Actinomycetes</taxon>
        <taxon>Micrococcales</taxon>
        <taxon>Dermabacteraceae</taxon>
        <taxon>Brachybacterium</taxon>
    </lineage>
</organism>
<proteinExistence type="predicted"/>
<evidence type="ECO:0008006" key="4">
    <source>
        <dbReference type="Google" id="ProtNLM"/>
    </source>
</evidence>
<keyword evidence="1" id="KW-0812">Transmembrane</keyword>
<protein>
    <recommendedName>
        <fullName evidence="4">PH domain-containing protein</fullName>
    </recommendedName>
</protein>
<keyword evidence="1" id="KW-1133">Transmembrane helix</keyword>
<keyword evidence="3" id="KW-1185">Reference proteome</keyword>
<evidence type="ECO:0000313" key="3">
    <source>
        <dbReference type="Proteomes" id="UP000198398"/>
    </source>
</evidence>
<gene>
    <name evidence="2" type="ORF">CFK39_12345</name>
</gene>
<feature type="transmembrane region" description="Helical" evidence="1">
    <location>
        <begin position="29"/>
        <end position="50"/>
    </location>
</feature>
<keyword evidence="1" id="KW-0472">Membrane</keyword>